<feature type="compositionally biased region" description="Basic and acidic residues" evidence="5">
    <location>
        <begin position="474"/>
        <end position="488"/>
    </location>
</feature>
<keyword evidence="3" id="KW-0863">Zinc-finger</keyword>
<reference evidence="8" key="2">
    <citation type="submission" date="2025-08" db="UniProtKB">
        <authorList>
            <consortium name="RefSeq"/>
        </authorList>
    </citation>
    <scope>IDENTIFICATION</scope>
    <source>
        <tissue evidence="8">Cell line</tissue>
    </source>
</reference>
<feature type="compositionally biased region" description="Basic and acidic residues" evidence="5">
    <location>
        <begin position="437"/>
        <end position="446"/>
    </location>
</feature>
<evidence type="ECO:0000256" key="1">
    <source>
        <dbReference type="ARBA" id="ARBA00008287"/>
    </source>
</evidence>
<dbReference type="STRING" id="9627.ENSVVUP00000040515"/>
<dbReference type="InterPro" id="IPR001876">
    <property type="entry name" value="Znf_RanBP2"/>
</dbReference>
<proteinExistence type="inferred from homology"/>
<evidence type="ECO:0000313" key="8">
    <source>
        <dbReference type="RefSeq" id="XP_025873690.2"/>
    </source>
</evidence>
<feature type="domain" description="RanBP2-type" evidence="6">
    <location>
        <begin position="642"/>
        <end position="661"/>
    </location>
</feature>
<dbReference type="Pfam" id="PF20868">
    <property type="entry name" value="TX13_rpt"/>
    <property type="match status" value="2"/>
</dbReference>
<evidence type="ECO:0000256" key="5">
    <source>
        <dbReference type="SAM" id="MobiDB-lite"/>
    </source>
</evidence>
<comment type="similarity">
    <text evidence="1">Belongs to the TEX13 family.</text>
</comment>
<evidence type="ECO:0000313" key="7">
    <source>
        <dbReference type="Proteomes" id="UP001652641"/>
    </source>
</evidence>
<dbReference type="InterPro" id="IPR049534">
    <property type="entry name" value="TEX13A/C/D_Znf"/>
</dbReference>
<dbReference type="GO" id="GO:0008270">
    <property type="term" value="F:zinc ion binding"/>
    <property type="evidence" value="ECO:0007669"/>
    <property type="project" value="UniProtKB-KW"/>
</dbReference>
<evidence type="ECO:0000256" key="3">
    <source>
        <dbReference type="ARBA" id="ARBA00022771"/>
    </source>
</evidence>
<dbReference type="PANTHER" id="PTHR23111:SF28">
    <property type="entry name" value="TESTIS-EXPRESSED PROTEIN 13D"/>
    <property type="match status" value="1"/>
</dbReference>
<keyword evidence="7" id="KW-1185">Reference proteome</keyword>
<feature type="compositionally biased region" description="Basic and acidic residues" evidence="5">
    <location>
        <begin position="378"/>
        <end position="387"/>
    </location>
</feature>
<dbReference type="KEGG" id="vvp:112934451"/>
<protein>
    <submittedName>
        <fullName evidence="8">Testis-expressed protein 13D</fullName>
    </submittedName>
</protein>
<dbReference type="RefSeq" id="XP_025873690.2">
    <property type="nucleotide sequence ID" value="XM_026017905.2"/>
</dbReference>
<feature type="region of interest" description="Disordered" evidence="5">
    <location>
        <begin position="376"/>
        <end position="642"/>
    </location>
</feature>
<sequence length="679" mass="75256">MAVDFGDHASGFRHAEVVRFINNEVLMNGGGPDFYMAFSSRPWNEVEDRLRSVLADPQVPRTYQRACAWSALALSVRVGARQREQQGRRIRRLQEQIEERETAAWALASELQRMREAREEVATQLRFTRITLQQALMDCDVLRGRLLQVERSAQFIPLAHEIVTGPQAEQLGAMAWPLNAEPQRDMVAMGLPGRRYFEAQVPAPAVLYMPGPPSPWAQTIQPPLPVPVPYPIPFHAPLPVGVPFLPPLPSAVAMDAEATVVPLQMPPLGIYPPVPCATVGFQEEVAPLWNQRSYSQEGGPPILQSTVPLGDIGNLSQEGLERPQGTVPLGDSWTHSHEGDPQRHQGEVPLRDSWTQSQEEGQENPQWVVPLEDSWSVHQEEGSERSQEMVTLGPTLEEDQESPQEMVHLGASGSHRQEESPKRPQGMAPLDASRSNSQEKDPERAQEMVLLGTCGGPRQKESRKRPQRVAPLDANRRNSQGEDLEGPKEMVPLVASGSPSKGGPETPQGMAPLGDNSSQSQEEDLERPQGTGPLGDSRSESQVKGQKRPQVMPLLEFGRSHSQEEGLQKPQRMLSLAFGRSHSQEGPKRTQATPMWDSRSQSMRENPKKKQPQGQKAKQPKGKKTLDSQHQKPASGCSPVNWDCPWCKAMNFPWRKACYKCKKVCEAGGSRGPDPGQTH</sequence>
<dbReference type="PANTHER" id="PTHR23111">
    <property type="entry name" value="ZINC FINGER PROTEIN"/>
    <property type="match status" value="1"/>
</dbReference>
<dbReference type="Proteomes" id="UP001652641">
    <property type="component" value="Chromosome X"/>
</dbReference>
<accession>A0A3Q7V1U7</accession>
<feature type="compositionally biased region" description="Basic and acidic residues" evidence="5">
    <location>
        <begin position="334"/>
        <end position="347"/>
    </location>
</feature>
<dbReference type="CTD" id="100132015"/>
<reference key="1">
    <citation type="submission" date="2019-01" db="UniProtKB">
        <authorList>
            <consortium name="RefSeq"/>
        </authorList>
    </citation>
    <scope>IDENTIFICATION</scope>
</reference>
<dbReference type="InterPro" id="IPR049367">
    <property type="entry name" value="TX13C/D_rpt"/>
</dbReference>
<evidence type="ECO:0000256" key="4">
    <source>
        <dbReference type="ARBA" id="ARBA00022833"/>
    </source>
</evidence>
<feature type="region of interest" description="Disordered" evidence="5">
    <location>
        <begin position="292"/>
        <end position="347"/>
    </location>
</feature>
<name>A0A3Q7V1U7_VULVU</name>
<dbReference type="Pfam" id="PF20864">
    <property type="entry name" value="Zn_ribbon_TEX13"/>
    <property type="match status" value="1"/>
</dbReference>
<organism evidence="7 8">
    <name type="scientific">Vulpes vulpes</name>
    <name type="common">Red fox</name>
    <dbReference type="NCBI Taxonomy" id="9627"/>
    <lineage>
        <taxon>Eukaryota</taxon>
        <taxon>Metazoa</taxon>
        <taxon>Chordata</taxon>
        <taxon>Craniata</taxon>
        <taxon>Vertebrata</taxon>
        <taxon>Euteleostomi</taxon>
        <taxon>Mammalia</taxon>
        <taxon>Eutheria</taxon>
        <taxon>Laurasiatheria</taxon>
        <taxon>Carnivora</taxon>
        <taxon>Caniformia</taxon>
        <taxon>Canidae</taxon>
        <taxon>Vulpes</taxon>
    </lineage>
</organism>
<evidence type="ECO:0000256" key="2">
    <source>
        <dbReference type="ARBA" id="ARBA00022723"/>
    </source>
</evidence>
<dbReference type="GeneID" id="112934451"/>
<feature type="compositionally biased region" description="Polar residues" evidence="5">
    <location>
        <begin position="590"/>
        <end position="604"/>
    </location>
</feature>
<keyword evidence="2" id="KW-0479">Metal-binding</keyword>
<dbReference type="PROSITE" id="PS01358">
    <property type="entry name" value="ZF_RANBP2_1"/>
    <property type="match status" value="1"/>
</dbReference>
<dbReference type="OMA" id="INFSWRT"/>
<gene>
    <name evidence="8" type="primary">TEX13D</name>
</gene>
<keyword evidence="4" id="KW-0862">Zinc</keyword>
<dbReference type="AlphaFoldDB" id="A0A3Q7V1U7"/>
<feature type="compositionally biased region" description="Basic and acidic residues" evidence="5">
    <location>
        <begin position="558"/>
        <end position="567"/>
    </location>
</feature>
<dbReference type="InterPro" id="IPR028193">
    <property type="entry name" value="TEX13A-D_N"/>
</dbReference>
<dbReference type="Pfam" id="PF15186">
    <property type="entry name" value="TEX13"/>
    <property type="match status" value="1"/>
</dbReference>
<dbReference type="GO" id="GO:0003729">
    <property type="term" value="F:mRNA binding"/>
    <property type="evidence" value="ECO:0007669"/>
    <property type="project" value="TreeGrafter"/>
</dbReference>
<evidence type="ECO:0000259" key="6">
    <source>
        <dbReference type="PROSITE" id="PS01358"/>
    </source>
</evidence>